<dbReference type="EMBL" id="JBHSIT010000001">
    <property type="protein sequence ID" value="MFC4905968.1"/>
    <property type="molecule type" value="Genomic_DNA"/>
</dbReference>
<feature type="compositionally biased region" description="Basic and acidic residues" evidence="1">
    <location>
        <begin position="199"/>
        <end position="208"/>
    </location>
</feature>
<feature type="region of interest" description="Disordered" evidence="1">
    <location>
        <begin position="199"/>
        <end position="224"/>
    </location>
</feature>
<dbReference type="PANTHER" id="PTHR40763:SF4">
    <property type="entry name" value="DUF1707 DOMAIN-CONTAINING PROTEIN"/>
    <property type="match status" value="1"/>
</dbReference>
<feature type="compositionally biased region" description="Basic residues" evidence="1">
    <location>
        <begin position="210"/>
        <end position="224"/>
    </location>
</feature>
<dbReference type="Pfam" id="PF08044">
    <property type="entry name" value="DUF1707"/>
    <property type="match status" value="1"/>
</dbReference>
<organism evidence="3 4">
    <name type="scientific">Actinomadura gamaensis</name>
    <dbReference type="NCBI Taxonomy" id="1763541"/>
    <lineage>
        <taxon>Bacteria</taxon>
        <taxon>Bacillati</taxon>
        <taxon>Actinomycetota</taxon>
        <taxon>Actinomycetes</taxon>
        <taxon>Streptosporangiales</taxon>
        <taxon>Thermomonosporaceae</taxon>
        <taxon>Actinomadura</taxon>
    </lineage>
</organism>
<evidence type="ECO:0000256" key="1">
    <source>
        <dbReference type="SAM" id="MobiDB-lite"/>
    </source>
</evidence>
<name>A0ABV9TR93_9ACTN</name>
<feature type="region of interest" description="Disordered" evidence="1">
    <location>
        <begin position="1"/>
        <end position="30"/>
    </location>
</feature>
<evidence type="ECO:0000313" key="3">
    <source>
        <dbReference type="EMBL" id="MFC4905968.1"/>
    </source>
</evidence>
<gene>
    <name evidence="3" type="ORF">ACFPCY_01425</name>
</gene>
<dbReference type="RefSeq" id="WP_378251696.1">
    <property type="nucleotide sequence ID" value="NZ_JBHSIT010000001.1"/>
</dbReference>
<comment type="caution">
    <text evidence="3">The sequence shown here is derived from an EMBL/GenBank/DDBJ whole genome shotgun (WGS) entry which is preliminary data.</text>
</comment>
<dbReference type="Proteomes" id="UP001595872">
    <property type="component" value="Unassembled WGS sequence"/>
</dbReference>
<keyword evidence="4" id="KW-1185">Reference proteome</keyword>
<proteinExistence type="predicted"/>
<sequence length="224" mass="23986">MSVEPSNTAARADDGTAVASAGGMRASDRDRDRALVRLHSAFAEGRLTEPELDERIERALAARTMADLTSLSADLPDPGTAHAAPVGTSGKSGFGGRFQLAYKSGIRRGGRWRLPESHTSVVYKGTALIDLRNAEFESAETVLRVLAYKSNVTVIVPKGVRVDAGGLGVSAEVHADPTPDAPLIRLKGLAYKGAIDITDQQREPEPRRLPSFHRYGHHGHHGHA</sequence>
<accession>A0ABV9TR93</accession>
<evidence type="ECO:0000313" key="4">
    <source>
        <dbReference type="Proteomes" id="UP001595872"/>
    </source>
</evidence>
<protein>
    <submittedName>
        <fullName evidence="3">DUF1707 domain-containing protein</fullName>
    </submittedName>
</protein>
<feature type="domain" description="DUF1707" evidence="2">
    <location>
        <begin position="24"/>
        <end position="76"/>
    </location>
</feature>
<dbReference type="InterPro" id="IPR012551">
    <property type="entry name" value="DUF1707_SHOCT-like"/>
</dbReference>
<evidence type="ECO:0000259" key="2">
    <source>
        <dbReference type="Pfam" id="PF08044"/>
    </source>
</evidence>
<dbReference type="PANTHER" id="PTHR40763">
    <property type="entry name" value="MEMBRANE PROTEIN-RELATED"/>
    <property type="match status" value="1"/>
</dbReference>
<reference evidence="4" key="1">
    <citation type="journal article" date="2019" name="Int. J. Syst. Evol. Microbiol.">
        <title>The Global Catalogue of Microorganisms (GCM) 10K type strain sequencing project: providing services to taxonomists for standard genome sequencing and annotation.</title>
        <authorList>
            <consortium name="The Broad Institute Genomics Platform"/>
            <consortium name="The Broad Institute Genome Sequencing Center for Infectious Disease"/>
            <person name="Wu L."/>
            <person name="Ma J."/>
        </authorList>
    </citation>
    <scope>NUCLEOTIDE SEQUENCE [LARGE SCALE GENOMIC DNA]</scope>
    <source>
        <strain evidence="4">KLKA75</strain>
    </source>
</reference>